<feature type="domain" description="LysM" evidence="7">
    <location>
        <begin position="29"/>
        <end position="73"/>
    </location>
</feature>
<feature type="compositionally biased region" description="Basic and acidic residues" evidence="4">
    <location>
        <begin position="323"/>
        <end position="345"/>
    </location>
</feature>
<dbReference type="Pfam" id="PF05257">
    <property type="entry name" value="CHAP"/>
    <property type="match status" value="1"/>
</dbReference>
<dbReference type="Proteomes" id="UP000234775">
    <property type="component" value="Unassembled WGS sequence"/>
</dbReference>
<evidence type="ECO:0000259" key="7">
    <source>
        <dbReference type="PROSITE" id="PS51782"/>
    </source>
</evidence>
<dbReference type="SUPFAM" id="SSF54001">
    <property type="entry name" value="Cysteine proteinases"/>
    <property type="match status" value="1"/>
</dbReference>
<name>A0A2I1K8W1_9LACT</name>
<feature type="domain" description="LysM" evidence="7">
    <location>
        <begin position="114"/>
        <end position="157"/>
    </location>
</feature>
<gene>
    <name evidence="8" type="ORF">CYJ27_01125</name>
</gene>
<sequence>MKHKKLVVGTSLAATAAIAAVTAPQVNAESYTVKFGDTLSELALQFNTTIEEIRDANNIQDINKIFAGETFEIPTATKEAAPQHPVQTQEVKETAAVEHHEEVQKDTHSALQNGVYTVLAGDTLNRIAEEFGTTAQAIRDLNGIQGDLIFVGQPLQVKVGLVSTAKVSDDQDDEVIAEEYAKDAPSTEQAATSEYTVVPGDTLTKIAEAYGLNVEELQLANGLDSDFIYAGQVLAVSPQAVSQAQKSQEKAEQERQAQAAQEKAVQEKAEQERQAQAAQEKAAQEKAEQERQAQAAQEKAAQEKAEQERQAQAAQEKAAQEAQLREEARQKEAARQAREAQKKEAVAQPTAKIAQHGPYNGSVDPRNLAPAGQCTAYVINRLYGLGRPVPGMMGNANEWGAYAAQYGLAVSNHPQVGTAVSFPAGVAGASSYGHVGFVEAVYPDGSFQISEMNYAGVSGVNYRTIPAAVASSCQFINF</sequence>
<dbReference type="InterPro" id="IPR007921">
    <property type="entry name" value="CHAP_dom"/>
</dbReference>
<evidence type="ECO:0000313" key="8">
    <source>
        <dbReference type="EMBL" id="PKY92066.1"/>
    </source>
</evidence>
<evidence type="ECO:0000256" key="4">
    <source>
        <dbReference type="SAM" id="MobiDB-lite"/>
    </source>
</evidence>
<dbReference type="GO" id="GO:0008932">
    <property type="term" value="F:lytic endotransglycosylase activity"/>
    <property type="evidence" value="ECO:0007669"/>
    <property type="project" value="TreeGrafter"/>
</dbReference>
<organism evidence="8 9">
    <name type="scientific">Aerococcus christensenii</name>
    <dbReference type="NCBI Taxonomy" id="87541"/>
    <lineage>
        <taxon>Bacteria</taxon>
        <taxon>Bacillati</taxon>
        <taxon>Bacillota</taxon>
        <taxon>Bacilli</taxon>
        <taxon>Lactobacillales</taxon>
        <taxon>Aerococcaceae</taxon>
        <taxon>Aerococcus</taxon>
    </lineage>
</organism>
<evidence type="ECO:0000256" key="5">
    <source>
        <dbReference type="SAM" id="SignalP"/>
    </source>
</evidence>
<feature type="compositionally biased region" description="Basic and acidic residues" evidence="4">
    <location>
        <begin position="264"/>
        <end position="273"/>
    </location>
</feature>
<keyword evidence="2" id="KW-0378">Hydrolase</keyword>
<dbReference type="PANTHER" id="PTHR33734:SF22">
    <property type="entry name" value="MEMBRANE-BOUND LYTIC MUREIN TRANSGLYCOSYLASE D"/>
    <property type="match status" value="1"/>
</dbReference>
<dbReference type="InterPro" id="IPR018392">
    <property type="entry name" value="LysM"/>
</dbReference>
<dbReference type="Gene3D" id="3.10.350.10">
    <property type="entry name" value="LysM domain"/>
    <property type="match status" value="3"/>
</dbReference>
<evidence type="ECO:0000313" key="9">
    <source>
        <dbReference type="Proteomes" id="UP000234775"/>
    </source>
</evidence>
<feature type="domain" description="LysM" evidence="7">
    <location>
        <begin position="193"/>
        <end position="236"/>
    </location>
</feature>
<dbReference type="AlphaFoldDB" id="A0A2I1K8W1"/>
<proteinExistence type="predicted"/>
<reference evidence="8 9" key="1">
    <citation type="submission" date="2017-12" db="EMBL/GenBank/DDBJ databases">
        <title>Phylogenetic diversity of female urinary microbiome.</title>
        <authorList>
            <person name="Thomas-White K."/>
            <person name="Wolfe A.J."/>
        </authorList>
    </citation>
    <scope>NUCLEOTIDE SEQUENCE [LARGE SCALE GENOMIC DNA]</scope>
    <source>
        <strain evidence="8 9">UMB0844</strain>
    </source>
</reference>
<dbReference type="GO" id="GO:0071555">
    <property type="term" value="P:cell wall organization"/>
    <property type="evidence" value="ECO:0007669"/>
    <property type="project" value="UniProtKB-KW"/>
</dbReference>
<dbReference type="CDD" id="cd00118">
    <property type="entry name" value="LysM"/>
    <property type="match status" value="3"/>
</dbReference>
<evidence type="ECO:0000256" key="2">
    <source>
        <dbReference type="ARBA" id="ARBA00022801"/>
    </source>
</evidence>
<evidence type="ECO:0000259" key="6">
    <source>
        <dbReference type="PROSITE" id="PS50911"/>
    </source>
</evidence>
<feature type="signal peptide" evidence="5">
    <location>
        <begin position="1"/>
        <end position="19"/>
    </location>
</feature>
<feature type="chain" id="PRO_5038655156" description="LysM domain protein" evidence="5">
    <location>
        <begin position="20"/>
        <end position="478"/>
    </location>
</feature>
<keyword evidence="1 5" id="KW-0732">Signal</keyword>
<dbReference type="RefSeq" id="WP_101659406.1">
    <property type="nucleotide sequence ID" value="NZ_PKGZ01000001.1"/>
</dbReference>
<feature type="domain" description="Peptidase C51" evidence="6">
    <location>
        <begin position="349"/>
        <end position="477"/>
    </location>
</feature>
<dbReference type="Pfam" id="PF01476">
    <property type="entry name" value="LysM"/>
    <property type="match status" value="3"/>
</dbReference>
<dbReference type="InterPro" id="IPR038765">
    <property type="entry name" value="Papain-like_cys_pep_sf"/>
</dbReference>
<protein>
    <recommendedName>
        <fullName evidence="10">LysM domain protein</fullName>
    </recommendedName>
</protein>
<keyword evidence="3" id="KW-0961">Cell wall biogenesis/degradation</keyword>
<dbReference type="GO" id="GO:0016787">
    <property type="term" value="F:hydrolase activity"/>
    <property type="evidence" value="ECO:0007669"/>
    <property type="project" value="UniProtKB-KW"/>
</dbReference>
<feature type="compositionally biased region" description="Low complexity" evidence="4">
    <location>
        <begin position="310"/>
        <end position="322"/>
    </location>
</feature>
<feature type="region of interest" description="Disordered" evidence="4">
    <location>
        <begin position="245"/>
        <end position="366"/>
    </location>
</feature>
<feature type="compositionally biased region" description="Basic and acidic residues" evidence="4">
    <location>
        <begin position="300"/>
        <end position="309"/>
    </location>
</feature>
<dbReference type="SMART" id="SM00257">
    <property type="entry name" value="LysM"/>
    <property type="match status" value="3"/>
</dbReference>
<dbReference type="InterPro" id="IPR036779">
    <property type="entry name" value="LysM_dom_sf"/>
</dbReference>
<feature type="compositionally biased region" description="Basic and acidic residues" evidence="4">
    <location>
        <begin position="282"/>
        <end position="291"/>
    </location>
</feature>
<dbReference type="Gene3D" id="3.90.1720.10">
    <property type="entry name" value="endopeptidase domain like (from Nostoc punctiforme)"/>
    <property type="match status" value="1"/>
</dbReference>
<evidence type="ECO:0008006" key="10">
    <source>
        <dbReference type="Google" id="ProtNLM"/>
    </source>
</evidence>
<evidence type="ECO:0000256" key="3">
    <source>
        <dbReference type="ARBA" id="ARBA00023316"/>
    </source>
</evidence>
<comment type="caution">
    <text evidence="8">The sequence shown here is derived from an EMBL/GenBank/DDBJ whole genome shotgun (WGS) entry which is preliminary data.</text>
</comment>
<dbReference type="SUPFAM" id="SSF54106">
    <property type="entry name" value="LysM domain"/>
    <property type="match status" value="3"/>
</dbReference>
<dbReference type="EMBL" id="PKGZ01000001">
    <property type="protein sequence ID" value="PKY92066.1"/>
    <property type="molecule type" value="Genomic_DNA"/>
</dbReference>
<accession>A0A2I1K8W1</accession>
<dbReference type="PROSITE" id="PS51782">
    <property type="entry name" value="LYSM"/>
    <property type="match status" value="3"/>
</dbReference>
<dbReference type="PROSITE" id="PS50911">
    <property type="entry name" value="CHAP"/>
    <property type="match status" value="1"/>
</dbReference>
<dbReference type="PANTHER" id="PTHR33734">
    <property type="entry name" value="LYSM DOMAIN-CONTAINING GPI-ANCHORED PROTEIN 2"/>
    <property type="match status" value="1"/>
</dbReference>
<keyword evidence="9" id="KW-1185">Reference proteome</keyword>
<evidence type="ECO:0000256" key="1">
    <source>
        <dbReference type="ARBA" id="ARBA00022729"/>
    </source>
</evidence>